<evidence type="ECO:0000256" key="1">
    <source>
        <dbReference type="SAM" id="MobiDB-lite"/>
    </source>
</evidence>
<comment type="caution">
    <text evidence="2">The sequence shown here is derived from an EMBL/GenBank/DDBJ whole genome shotgun (WGS) entry which is preliminary data.</text>
</comment>
<accession>A0A919K3S4</accession>
<dbReference type="RefSeq" id="WP_203786029.1">
    <property type="nucleotide sequence ID" value="NZ_BOMV01000069.1"/>
</dbReference>
<name>A0A919K3S4_9ACTN</name>
<gene>
    <name evidence="2" type="ORF">Ari01nite_64790</name>
</gene>
<keyword evidence="3" id="KW-1185">Reference proteome</keyword>
<feature type="region of interest" description="Disordered" evidence="1">
    <location>
        <begin position="118"/>
        <end position="138"/>
    </location>
</feature>
<dbReference type="Proteomes" id="UP000636960">
    <property type="component" value="Unassembled WGS sequence"/>
</dbReference>
<sequence length="138" mass="14138">MGDGVRVETEGLDNFANRVQDDTSRTLESGYSRASVDLSGGVRFGAGNAGGGVHAAKTRYAQSLQASSANIVAYMDAARILAAAAAKVAVAFDSTDGTAAQRTDQVHDALTTAVTEAQQRRVEADGHPTTRGGGARAV</sequence>
<organism evidence="2 3">
    <name type="scientific">Paractinoplanes rishiriensis</name>
    <dbReference type="NCBI Taxonomy" id="1050105"/>
    <lineage>
        <taxon>Bacteria</taxon>
        <taxon>Bacillati</taxon>
        <taxon>Actinomycetota</taxon>
        <taxon>Actinomycetes</taxon>
        <taxon>Micromonosporales</taxon>
        <taxon>Micromonosporaceae</taxon>
        <taxon>Paractinoplanes</taxon>
    </lineage>
</organism>
<dbReference type="EMBL" id="BOMV01000069">
    <property type="protein sequence ID" value="GIE99014.1"/>
    <property type="molecule type" value="Genomic_DNA"/>
</dbReference>
<proteinExistence type="predicted"/>
<dbReference type="AlphaFoldDB" id="A0A919K3S4"/>
<reference evidence="2" key="1">
    <citation type="submission" date="2021-01" db="EMBL/GenBank/DDBJ databases">
        <title>Whole genome shotgun sequence of Actinoplanes rishiriensis NBRC 108556.</title>
        <authorList>
            <person name="Komaki H."/>
            <person name="Tamura T."/>
        </authorList>
    </citation>
    <scope>NUCLEOTIDE SEQUENCE</scope>
    <source>
        <strain evidence="2">NBRC 108556</strain>
    </source>
</reference>
<feature type="compositionally biased region" description="Basic and acidic residues" evidence="1">
    <location>
        <begin position="118"/>
        <end position="128"/>
    </location>
</feature>
<protein>
    <submittedName>
        <fullName evidence="2">Uncharacterized protein</fullName>
    </submittedName>
</protein>
<evidence type="ECO:0000313" key="3">
    <source>
        <dbReference type="Proteomes" id="UP000636960"/>
    </source>
</evidence>
<evidence type="ECO:0000313" key="2">
    <source>
        <dbReference type="EMBL" id="GIE99014.1"/>
    </source>
</evidence>